<comment type="caution">
    <text evidence="1">The sequence shown here is derived from an EMBL/GenBank/DDBJ whole genome shotgun (WGS) entry which is preliminary data.</text>
</comment>
<sequence length="22" mass="2164">VAGFALLCSCASVKLCSDCDTG</sequence>
<dbReference type="Proteomes" id="UP000265520">
    <property type="component" value="Unassembled WGS sequence"/>
</dbReference>
<reference evidence="1 2" key="1">
    <citation type="journal article" date="2018" name="Front. Plant Sci.">
        <title>Red Clover (Trifolium pratense) and Zigzag Clover (T. medium) - A Picture of Genomic Similarities and Differences.</title>
        <authorList>
            <person name="Dluhosova J."/>
            <person name="Istvanek J."/>
            <person name="Nedelnik J."/>
            <person name="Repkova J."/>
        </authorList>
    </citation>
    <scope>NUCLEOTIDE SEQUENCE [LARGE SCALE GENOMIC DNA]</scope>
    <source>
        <strain evidence="2">cv. 10/8</strain>
        <tissue evidence="1">Leaf</tissue>
    </source>
</reference>
<protein>
    <submittedName>
        <fullName evidence="1">Uncharacterized protein</fullName>
    </submittedName>
</protein>
<accession>A0A392TTF1</accession>
<name>A0A392TTF1_9FABA</name>
<evidence type="ECO:0000313" key="1">
    <source>
        <dbReference type="EMBL" id="MCI63125.1"/>
    </source>
</evidence>
<keyword evidence="2" id="KW-1185">Reference proteome</keyword>
<dbReference type="AlphaFoldDB" id="A0A392TTF1"/>
<dbReference type="EMBL" id="LXQA010631562">
    <property type="protein sequence ID" value="MCI63125.1"/>
    <property type="molecule type" value="Genomic_DNA"/>
</dbReference>
<feature type="non-terminal residue" evidence="1">
    <location>
        <position position="1"/>
    </location>
</feature>
<proteinExistence type="predicted"/>
<evidence type="ECO:0000313" key="2">
    <source>
        <dbReference type="Proteomes" id="UP000265520"/>
    </source>
</evidence>
<organism evidence="1 2">
    <name type="scientific">Trifolium medium</name>
    <dbReference type="NCBI Taxonomy" id="97028"/>
    <lineage>
        <taxon>Eukaryota</taxon>
        <taxon>Viridiplantae</taxon>
        <taxon>Streptophyta</taxon>
        <taxon>Embryophyta</taxon>
        <taxon>Tracheophyta</taxon>
        <taxon>Spermatophyta</taxon>
        <taxon>Magnoliopsida</taxon>
        <taxon>eudicotyledons</taxon>
        <taxon>Gunneridae</taxon>
        <taxon>Pentapetalae</taxon>
        <taxon>rosids</taxon>
        <taxon>fabids</taxon>
        <taxon>Fabales</taxon>
        <taxon>Fabaceae</taxon>
        <taxon>Papilionoideae</taxon>
        <taxon>50 kb inversion clade</taxon>
        <taxon>NPAAA clade</taxon>
        <taxon>Hologalegina</taxon>
        <taxon>IRL clade</taxon>
        <taxon>Trifolieae</taxon>
        <taxon>Trifolium</taxon>
    </lineage>
</organism>